<feature type="region of interest" description="Disordered" evidence="1">
    <location>
        <begin position="1"/>
        <end position="88"/>
    </location>
</feature>
<organism evidence="2 3">
    <name type="scientific">Boletus reticuloceps</name>
    <dbReference type="NCBI Taxonomy" id="495285"/>
    <lineage>
        <taxon>Eukaryota</taxon>
        <taxon>Fungi</taxon>
        <taxon>Dikarya</taxon>
        <taxon>Basidiomycota</taxon>
        <taxon>Agaricomycotina</taxon>
        <taxon>Agaricomycetes</taxon>
        <taxon>Agaricomycetidae</taxon>
        <taxon>Boletales</taxon>
        <taxon>Boletineae</taxon>
        <taxon>Boletaceae</taxon>
        <taxon>Boletoideae</taxon>
        <taxon>Boletus</taxon>
    </lineage>
</organism>
<sequence>MRRPSEKVQAMLDEQESAKRALEHQAHEKASRRKTMARKREQASKAAETDPFMAATLKTPTREQVASHSVNPEKAFTTRSVGGVHATQVASRPAMLTAPLMARQGKVPPASTTPKPVLPAQLSRAAGQPAIGTLDKQTAYQGSQVNAKSANIVGAQGAHGQTPIQATKSDGLKRKKAYFNVADASPPKKRARARLPSPYPSASQVVSAEFGDLNIGDENQTTQAQDAPNLEKDASKLPGHSVATKDEAESKPSPKTAGGTDVVGKTRAKAADYDIGTRSIIQTAIGLYCATLLSNDPYAPPVKELEWAKAAWGLACDHHEVKIPHDAVVLKLVSRLRHT</sequence>
<evidence type="ECO:0000313" key="3">
    <source>
        <dbReference type="Proteomes" id="UP000683000"/>
    </source>
</evidence>
<feature type="region of interest" description="Disordered" evidence="1">
    <location>
        <begin position="179"/>
        <end position="203"/>
    </location>
</feature>
<accession>A0A8I3AAX6</accession>
<evidence type="ECO:0000256" key="1">
    <source>
        <dbReference type="SAM" id="MobiDB-lite"/>
    </source>
</evidence>
<dbReference type="AlphaFoldDB" id="A0A8I3AAX6"/>
<dbReference type="OrthoDB" id="3148220at2759"/>
<evidence type="ECO:0000313" key="2">
    <source>
        <dbReference type="EMBL" id="KAG6376713.1"/>
    </source>
</evidence>
<feature type="compositionally biased region" description="Basic and acidic residues" evidence="1">
    <location>
        <begin position="243"/>
        <end position="252"/>
    </location>
</feature>
<proteinExistence type="predicted"/>
<dbReference type="EMBL" id="JAGFBS010000011">
    <property type="protein sequence ID" value="KAG6376713.1"/>
    <property type="molecule type" value="Genomic_DNA"/>
</dbReference>
<feature type="compositionally biased region" description="Polar residues" evidence="1">
    <location>
        <begin position="58"/>
        <end position="70"/>
    </location>
</feature>
<feature type="compositionally biased region" description="Basic and acidic residues" evidence="1">
    <location>
        <begin position="16"/>
        <end position="29"/>
    </location>
</feature>
<protein>
    <submittedName>
        <fullName evidence="2">Uncharacterized protein</fullName>
    </submittedName>
</protein>
<gene>
    <name evidence="2" type="ORF">JVT61DRAFT_1730</name>
</gene>
<comment type="caution">
    <text evidence="2">The sequence shown here is derived from an EMBL/GenBank/DDBJ whole genome shotgun (WGS) entry which is preliminary data.</text>
</comment>
<keyword evidence="3" id="KW-1185">Reference proteome</keyword>
<reference evidence="2" key="1">
    <citation type="submission" date="2021-03" db="EMBL/GenBank/DDBJ databases">
        <title>Evolutionary innovations through gain and loss of genes in the ectomycorrhizal Boletales.</title>
        <authorList>
            <person name="Wu G."/>
            <person name="Miyauchi S."/>
            <person name="Morin E."/>
            <person name="Yang Z.-L."/>
            <person name="Xu J."/>
            <person name="Martin F.M."/>
        </authorList>
    </citation>
    <scope>NUCLEOTIDE SEQUENCE</scope>
    <source>
        <strain evidence="2">BR01</strain>
    </source>
</reference>
<dbReference type="Proteomes" id="UP000683000">
    <property type="component" value="Unassembled WGS sequence"/>
</dbReference>
<feature type="region of interest" description="Disordered" evidence="1">
    <location>
        <begin position="222"/>
        <end position="262"/>
    </location>
</feature>
<name>A0A8I3AAX6_9AGAM</name>